<dbReference type="Gene3D" id="2.70.70.10">
    <property type="entry name" value="Glucose Permease (Domain IIA)"/>
    <property type="match status" value="1"/>
</dbReference>
<keyword evidence="4" id="KW-1185">Reference proteome</keyword>
<evidence type="ECO:0000256" key="1">
    <source>
        <dbReference type="SAM" id="Phobius"/>
    </source>
</evidence>
<comment type="caution">
    <text evidence="3">The sequence shown here is derived from an EMBL/GenBank/DDBJ whole genome shotgun (WGS) entry which is preliminary data.</text>
</comment>
<name>A0ABS5PQA5_9FIRM</name>
<evidence type="ECO:0000313" key="3">
    <source>
        <dbReference type="EMBL" id="MBS7527348.1"/>
    </source>
</evidence>
<dbReference type="SUPFAM" id="SSF51261">
    <property type="entry name" value="Duplicated hybrid motif"/>
    <property type="match status" value="1"/>
</dbReference>
<dbReference type="RefSeq" id="WP_213237209.1">
    <property type="nucleotide sequence ID" value="NZ_JAHBCL010000019.1"/>
</dbReference>
<feature type="transmembrane region" description="Helical" evidence="1">
    <location>
        <begin position="30"/>
        <end position="50"/>
    </location>
</feature>
<reference evidence="3 4" key="1">
    <citation type="submission" date="2021-05" db="EMBL/GenBank/DDBJ databases">
        <title>Fusibacter ferrireducens sp. nov., an anaerobic, sulfur- and Fe-reducing bacterium isolated from the mangrove sediment.</title>
        <authorList>
            <person name="Qiu D."/>
        </authorList>
    </citation>
    <scope>NUCLEOTIDE SEQUENCE [LARGE SCALE GENOMIC DNA]</scope>
    <source>
        <strain evidence="3 4">DSM 12116</strain>
    </source>
</reference>
<feature type="domain" description="M23ase beta-sheet core" evidence="2">
    <location>
        <begin position="233"/>
        <end position="327"/>
    </location>
</feature>
<protein>
    <submittedName>
        <fullName evidence="3">Peptidoglycan DD-metalloendopeptidase family protein</fullName>
    </submittedName>
</protein>
<accession>A0ABS5PQA5</accession>
<dbReference type="EMBL" id="JAHBCL010000019">
    <property type="protein sequence ID" value="MBS7527348.1"/>
    <property type="molecule type" value="Genomic_DNA"/>
</dbReference>
<dbReference type="InterPro" id="IPR016047">
    <property type="entry name" value="M23ase_b-sheet_dom"/>
</dbReference>
<keyword evidence="1" id="KW-0472">Membrane</keyword>
<organism evidence="3 4">
    <name type="scientific">Fusibacter paucivorans</name>
    <dbReference type="NCBI Taxonomy" id="76009"/>
    <lineage>
        <taxon>Bacteria</taxon>
        <taxon>Bacillati</taxon>
        <taxon>Bacillota</taxon>
        <taxon>Clostridia</taxon>
        <taxon>Eubacteriales</taxon>
        <taxon>Eubacteriales Family XII. Incertae Sedis</taxon>
        <taxon>Fusibacter</taxon>
    </lineage>
</organism>
<dbReference type="PANTHER" id="PTHR21666">
    <property type="entry name" value="PEPTIDASE-RELATED"/>
    <property type="match status" value="1"/>
</dbReference>
<dbReference type="Pfam" id="PF01551">
    <property type="entry name" value="Peptidase_M23"/>
    <property type="match status" value="1"/>
</dbReference>
<dbReference type="Proteomes" id="UP000746471">
    <property type="component" value="Unassembled WGS sequence"/>
</dbReference>
<evidence type="ECO:0000313" key="4">
    <source>
        <dbReference type="Proteomes" id="UP000746471"/>
    </source>
</evidence>
<dbReference type="InterPro" id="IPR011055">
    <property type="entry name" value="Dup_hybrid_motif"/>
</dbReference>
<sequence>MQRLRALLRKFKVTIMVIPNADQTIRQKPINLALVFLVLMVLLVINIALITTSMISRSKAATLDAENIQLVSDMTYQTDKMNSLESINNARLEEILTLRETLESSVTYLDNRLAAIEEADSRIDTLVSMFNSETHSDVEIPISRSYDREAFTLTSQETRTTDDTIFEDIENLIENEEITNIIQSKMDAYDALIEQMETQLVYLDCRPDLLPASGIFTSKFGYRKDPITKRTAKHNGLDIANDKGTAIRAAGTGIITYSGYNGDFGNVIIIDHGYGYKSVYGHCSELLIEEGTRVEKGTLIAKMGSTGKSTGTHLHFEVRYNDTPINPATILNLE</sequence>
<keyword evidence="1" id="KW-0812">Transmembrane</keyword>
<dbReference type="PANTHER" id="PTHR21666:SF270">
    <property type="entry name" value="MUREIN HYDROLASE ACTIVATOR ENVC"/>
    <property type="match status" value="1"/>
</dbReference>
<evidence type="ECO:0000259" key="2">
    <source>
        <dbReference type="Pfam" id="PF01551"/>
    </source>
</evidence>
<keyword evidence="1" id="KW-1133">Transmembrane helix</keyword>
<gene>
    <name evidence="3" type="ORF">KHM83_11710</name>
</gene>
<dbReference type="InterPro" id="IPR050570">
    <property type="entry name" value="Cell_wall_metabolism_enzyme"/>
</dbReference>
<proteinExistence type="predicted"/>
<dbReference type="CDD" id="cd12797">
    <property type="entry name" value="M23_peptidase"/>
    <property type="match status" value="1"/>
</dbReference>